<reference evidence="3" key="1">
    <citation type="submission" date="2016-10" db="EMBL/GenBank/DDBJ databases">
        <authorList>
            <person name="Varghese N."/>
            <person name="Submissions S."/>
        </authorList>
    </citation>
    <scope>NUCLEOTIDE SEQUENCE [LARGE SCALE GENOMIC DNA]</scope>
    <source>
        <strain evidence="3">OR362-8,ATCC BAA-1266,JCM 13504</strain>
    </source>
</reference>
<keyword evidence="1" id="KW-0472">Membrane</keyword>
<feature type="transmembrane region" description="Helical" evidence="1">
    <location>
        <begin position="30"/>
        <end position="48"/>
    </location>
</feature>
<keyword evidence="1" id="KW-0812">Transmembrane</keyword>
<proteinExistence type="predicted"/>
<evidence type="ECO:0000313" key="2">
    <source>
        <dbReference type="EMBL" id="SFQ80010.1"/>
    </source>
</evidence>
<evidence type="ECO:0000313" key="3">
    <source>
        <dbReference type="Proteomes" id="UP000199029"/>
    </source>
</evidence>
<evidence type="ECO:0000256" key="1">
    <source>
        <dbReference type="SAM" id="Phobius"/>
    </source>
</evidence>
<dbReference type="AlphaFoldDB" id="A0A1I6BGE0"/>
<sequence>MELVLLRLIHGQAVLSGVTAIHTANLTQNLAFNRITVVFIKFVVRYILFQKRSKM</sequence>
<keyword evidence="1" id="KW-1133">Transmembrane helix</keyword>
<keyword evidence="3" id="KW-1185">Reference proteome</keyword>
<dbReference type="EMBL" id="FOXS01000008">
    <property type="protein sequence ID" value="SFQ80010.1"/>
    <property type="molecule type" value="Genomic_DNA"/>
</dbReference>
<dbReference type="Proteomes" id="UP000199029">
    <property type="component" value="Unassembled WGS sequence"/>
</dbReference>
<gene>
    <name evidence="2" type="ORF">SAMN04515668_4528</name>
</gene>
<dbReference type="STRING" id="1227077.SAMN04515668_4528"/>
<accession>A0A1I6BGE0</accession>
<organism evidence="2 3">
    <name type="scientific">Hymenobacter arizonensis</name>
    <name type="common">Siccationidurans arizonensis</name>
    <dbReference type="NCBI Taxonomy" id="1227077"/>
    <lineage>
        <taxon>Bacteria</taxon>
        <taxon>Pseudomonadati</taxon>
        <taxon>Bacteroidota</taxon>
        <taxon>Cytophagia</taxon>
        <taxon>Cytophagales</taxon>
        <taxon>Hymenobacteraceae</taxon>
        <taxon>Hymenobacter</taxon>
    </lineage>
</organism>
<protein>
    <submittedName>
        <fullName evidence="2">Uncharacterized protein</fullName>
    </submittedName>
</protein>
<name>A0A1I6BGE0_HYMAR</name>